<dbReference type="EMBL" id="BMVU01000163">
    <property type="protein sequence ID" value="GGY20134.1"/>
    <property type="molecule type" value="Genomic_DNA"/>
</dbReference>
<name>A0A918P458_9ACTN</name>
<evidence type="ECO:0000256" key="1">
    <source>
        <dbReference type="SAM" id="MobiDB-lite"/>
    </source>
</evidence>
<reference evidence="2" key="1">
    <citation type="journal article" date="2014" name="Int. J. Syst. Evol. Microbiol.">
        <title>Complete genome sequence of Corynebacterium casei LMG S-19264T (=DSM 44701T), isolated from a smear-ripened cheese.</title>
        <authorList>
            <consortium name="US DOE Joint Genome Institute (JGI-PGF)"/>
            <person name="Walter F."/>
            <person name="Albersmeier A."/>
            <person name="Kalinowski J."/>
            <person name="Ruckert C."/>
        </authorList>
    </citation>
    <scope>NUCLEOTIDE SEQUENCE</scope>
    <source>
        <strain evidence="2">JCM 4790</strain>
    </source>
</reference>
<dbReference type="Proteomes" id="UP000619244">
    <property type="component" value="Unassembled WGS sequence"/>
</dbReference>
<proteinExistence type="predicted"/>
<reference evidence="2" key="2">
    <citation type="submission" date="2020-09" db="EMBL/GenBank/DDBJ databases">
        <authorList>
            <person name="Sun Q."/>
            <person name="Ohkuma M."/>
        </authorList>
    </citation>
    <scope>NUCLEOTIDE SEQUENCE</scope>
    <source>
        <strain evidence="2">JCM 4790</strain>
    </source>
</reference>
<gene>
    <name evidence="2" type="ORF">GCM10010358_83190</name>
</gene>
<organism evidence="2 3">
    <name type="scientific">Streptomyces minutiscleroticus</name>
    <dbReference type="NCBI Taxonomy" id="68238"/>
    <lineage>
        <taxon>Bacteria</taxon>
        <taxon>Bacillati</taxon>
        <taxon>Actinomycetota</taxon>
        <taxon>Actinomycetes</taxon>
        <taxon>Kitasatosporales</taxon>
        <taxon>Streptomycetaceae</taxon>
        <taxon>Streptomyces</taxon>
    </lineage>
</organism>
<dbReference type="AlphaFoldDB" id="A0A918P458"/>
<comment type="caution">
    <text evidence="2">The sequence shown here is derived from an EMBL/GenBank/DDBJ whole genome shotgun (WGS) entry which is preliminary data.</text>
</comment>
<accession>A0A918P458</accession>
<evidence type="ECO:0000313" key="2">
    <source>
        <dbReference type="EMBL" id="GGY20134.1"/>
    </source>
</evidence>
<protein>
    <submittedName>
        <fullName evidence="2">Uncharacterized protein</fullName>
    </submittedName>
</protein>
<evidence type="ECO:0000313" key="3">
    <source>
        <dbReference type="Proteomes" id="UP000619244"/>
    </source>
</evidence>
<feature type="region of interest" description="Disordered" evidence="1">
    <location>
        <begin position="1"/>
        <end position="32"/>
    </location>
</feature>
<keyword evidence="3" id="KW-1185">Reference proteome</keyword>
<sequence length="99" mass="10606">MWSAGLTSPCAPLATAPPAEKERRAGPWRAAAQGDRAREGLFWRVGKASVLGEDGTLRGRLGRPREGFLDLHKMLRATSSASRLSTPVTVGPARARPVM</sequence>
<feature type="region of interest" description="Disordered" evidence="1">
    <location>
        <begin position="80"/>
        <end position="99"/>
    </location>
</feature>